<comment type="caution">
    <text evidence="3">The sequence shown here is derived from an EMBL/GenBank/DDBJ whole genome shotgun (WGS) entry which is preliminary data.</text>
</comment>
<gene>
    <name evidence="3" type="ORF">GCM10023188_04550</name>
</gene>
<dbReference type="InterPro" id="IPR036761">
    <property type="entry name" value="TTHA0802/YceI-like_sf"/>
</dbReference>
<organism evidence="3 4">
    <name type="scientific">Pontibacter saemangeumensis</name>
    <dbReference type="NCBI Taxonomy" id="1084525"/>
    <lineage>
        <taxon>Bacteria</taxon>
        <taxon>Pseudomonadati</taxon>
        <taxon>Bacteroidota</taxon>
        <taxon>Cytophagia</taxon>
        <taxon>Cytophagales</taxon>
        <taxon>Hymenobacteraceae</taxon>
        <taxon>Pontibacter</taxon>
    </lineage>
</organism>
<keyword evidence="1" id="KW-0732">Signal</keyword>
<reference evidence="4" key="1">
    <citation type="journal article" date="2019" name="Int. J. Syst. Evol. Microbiol.">
        <title>The Global Catalogue of Microorganisms (GCM) 10K type strain sequencing project: providing services to taxonomists for standard genome sequencing and annotation.</title>
        <authorList>
            <consortium name="The Broad Institute Genomics Platform"/>
            <consortium name="The Broad Institute Genome Sequencing Center for Infectious Disease"/>
            <person name="Wu L."/>
            <person name="Ma J."/>
        </authorList>
    </citation>
    <scope>NUCLEOTIDE SEQUENCE [LARGE SCALE GENOMIC DNA]</scope>
    <source>
        <strain evidence="4">JCM 17926</strain>
    </source>
</reference>
<accession>A0ABP8L943</accession>
<dbReference type="RefSeq" id="WP_345156527.1">
    <property type="nucleotide sequence ID" value="NZ_BAABHC010000002.1"/>
</dbReference>
<feature type="domain" description="Lipid/polyisoprenoid-binding YceI-like" evidence="2">
    <location>
        <begin position="54"/>
        <end position="177"/>
    </location>
</feature>
<evidence type="ECO:0000256" key="1">
    <source>
        <dbReference type="SAM" id="SignalP"/>
    </source>
</evidence>
<evidence type="ECO:0000313" key="3">
    <source>
        <dbReference type="EMBL" id="GAA4424573.1"/>
    </source>
</evidence>
<evidence type="ECO:0000259" key="2">
    <source>
        <dbReference type="Pfam" id="PF04264"/>
    </source>
</evidence>
<protein>
    <recommendedName>
        <fullName evidence="2">Lipid/polyisoprenoid-binding YceI-like domain-containing protein</fullName>
    </recommendedName>
</protein>
<proteinExistence type="predicted"/>
<dbReference type="EMBL" id="BAABHC010000002">
    <property type="protein sequence ID" value="GAA4424573.1"/>
    <property type="molecule type" value="Genomic_DNA"/>
</dbReference>
<dbReference type="Proteomes" id="UP001500552">
    <property type="component" value="Unassembled WGS sequence"/>
</dbReference>
<dbReference type="InterPro" id="IPR007372">
    <property type="entry name" value="Lipid/polyisoprenoid-bd_YceI"/>
</dbReference>
<sequence>MKTIALLLLSLLMLTGEVAAQNRYFTKTGYIWFFSKAPLEDIEAHNRKVVSFIDLATGEMAFSVPMKEFGFRKSLMQQHFNENFVESEKYPKATFAGRYTNPTQVDLTKNAAYNVLVEGVLTIHGVDKKISAPGTLVVKNGSVQGKSEFVVAPKDFDIRIPLLVREHIAKEITIYVDMLYQPYTRDNP</sequence>
<feature type="signal peptide" evidence="1">
    <location>
        <begin position="1"/>
        <end position="20"/>
    </location>
</feature>
<dbReference type="Gene3D" id="2.40.128.110">
    <property type="entry name" value="Lipid/polyisoprenoid-binding, YceI-like"/>
    <property type="match status" value="1"/>
</dbReference>
<keyword evidence="4" id="KW-1185">Reference proteome</keyword>
<feature type="chain" id="PRO_5047241670" description="Lipid/polyisoprenoid-binding YceI-like domain-containing protein" evidence="1">
    <location>
        <begin position="21"/>
        <end position="188"/>
    </location>
</feature>
<dbReference type="Pfam" id="PF04264">
    <property type="entry name" value="YceI"/>
    <property type="match status" value="1"/>
</dbReference>
<name>A0ABP8L943_9BACT</name>
<dbReference type="SUPFAM" id="SSF101874">
    <property type="entry name" value="YceI-like"/>
    <property type="match status" value="1"/>
</dbReference>
<evidence type="ECO:0000313" key="4">
    <source>
        <dbReference type="Proteomes" id="UP001500552"/>
    </source>
</evidence>